<evidence type="ECO:0000313" key="3">
    <source>
        <dbReference type="Proteomes" id="UP000232688"/>
    </source>
</evidence>
<dbReference type="VEuPathDB" id="FungiDB:RhiirA1_449813"/>
<accession>A0A2N0SGB1</accession>
<sequence>MKLPEKAINVEKLGNAFEAYFNFLTTWKTTILRKVIIALKNKMYNISFLLYFIWISYRKSLNNKLKAKLDKLKLSGFQIYNYKICKKTYL</sequence>
<feature type="transmembrane region" description="Helical" evidence="1">
    <location>
        <begin position="43"/>
        <end position="61"/>
    </location>
</feature>
<reference evidence="2 3" key="2">
    <citation type="submission" date="2017-10" db="EMBL/GenBank/DDBJ databases">
        <title>Genome analyses suggest a sexual origin of heterokaryosis in a supposedly ancient asexual fungus.</title>
        <authorList>
            <person name="Corradi N."/>
            <person name="Sedzielewska K."/>
            <person name="Noel J."/>
            <person name="Charron P."/>
            <person name="Farinelli L."/>
            <person name="Marton T."/>
            <person name="Kruger M."/>
            <person name="Pelin A."/>
            <person name="Brachmann A."/>
            <person name="Corradi N."/>
        </authorList>
    </citation>
    <scope>NUCLEOTIDE SEQUENCE [LARGE SCALE GENOMIC DNA]</scope>
    <source>
        <strain evidence="2 3">A1</strain>
    </source>
</reference>
<evidence type="ECO:0000313" key="2">
    <source>
        <dbReference type="EMBL" id="PKC74592.1"/>
    </source>
</evidence>
<dbReference type="EMBL" id="LLXH01000047">
    <property type="protein sequence ID" value="PKC74592.1"/>
    <property type="molecule type" value="Genomic_DNA"/>
</dbReference>
<dbReference type="AlphaFoldDB" id="A0A2N0SGB1"/>
<protein>
    <submittedName>
        <fullName evidence="2">Uncharacterized protein</fullName>
    </submittedName>
</protein>
<keyword evidence="1" id="KW-0472">Membrane</keyword>
<keyword evidence="1" id="KW-0812">Transmembrane</keyword>
<evidence type="ECO:0000256" key="1">
    <source>
        <dbReference type="SAM" id="Phobius"/>
    </source>
</evidence>
<proteinExistence type="predicted"/>
<organism evidence="2 3">
    <name type="scientific">Rhizophagus irregularis</name>
    <dbReference type="NCBI Taxonomy" id="588596"/>
    <lineage>
        <taxon>Eukaryota</taxon>
        <taxon>Fungi</taxon>
        <taxon>Fungi incertae sedis</taxon>
        <taxon>Mucoromycota</taxon>
        <taxon>Glomeromycotina</taxon>
        <taxon>Glomeromycetes</taxon>
        <taxon>Glomerales</taxon>
        <taxon>Glomeraceae</taxon>
        <taxon>Rhizophagus</taxon>
    </lineage>
</organism>
<reference evidence="2 3" key="1">
    <citation type="submission" date="2017-10" db="EMBL/GenBank/DDBJ databases">
        <title>Extensive intraspecific genome diversity in a model arbuscular mycorrhizal fungus.</title>
        <authorList>
            <person name="Chen E.C.H."/>
            <person name="Morin E."/>
            <person name="Baudet D."/>
            <person name="Noel J."/>
            <person name="Ndikumana S."/>
            <person name="Charron P."/>
            <person name="St-Onge C."/>
            <person name="Giorgi J."/>
            <person name="Grigoriev I.V."/>
            <person name="Roux C."/>
            <person name="Martin F.M."/>
            <person name="Corradi N."/>
        </authorList>
    </citation>
    <scope>NUCLEOTIDE SEQUENCE [LARGE SCALE GENOMIC DNA]</scope>
    <source>
        <strain evidence="2 3">A1</strain>
    </source>
</reference>
<comment type="caution">
    <text evidence="2">The sequence shown here is derived from an EMBL/GenBank/DDBJ whole genome shotgun (WGS) entry which is preliminary data.</text>
</comment>
<dbReference type="Proteomes" id="UP000232688">
    <property type="component" value="Unassembled WGS sequence"/>
</dbReference>
<name>A0A2N0SGB1_9GLOM</name>
<keyword evidence="1" id="KW-1133">Transmembrane helix</keyword>
<gene>
    <name evidence="2" type="ORF">RhiirA1_449813</name>
</gene>